<keyword evidence="6 12" id="KW-0326">Glycosidase</keyword>
<evidence type="ECO:0000256" key="1">
    <source>
        <dbReference type="ARBA" id="ARBA00001913"/>
    </source>
</evidence>
<evidence type="ECO:0000256" key="6">
    <source>
        <dbReference type="ARBA" id="ARBA00023295"/>
    </source>
</evidence>
<feature type="active site" description="Nucleophile" evidence="7">
    <location>
        <position position="229"/>
    </location>
</feature>
<feature type="binding site" evidence="8">
    <location>
        <position position="198"/>
    </location>
    <ligand>
        <name>Ca(2+)</name>
        <dbReference type="ChEBI" id="CHEBI:29108"/>
        <label>1</label>
    </ligand>
</feature>
<feature type="binding site" evidence="8">
    <location>
        <position position="140"/>
    </location>
    <ligand>
        <name>Ca(2+)</name>
        <dbReference type="ChEBI" id="CHEBI:29108"/>
        <label>1</label>
    </ligand>
</feature>
<keyword evidence="3 8" id="KW-0479">Metal-binding</keyword>
<dbReference type="InterPro" id="IPR006047">
    <property type="entry name" value="GH13_cat_dom"/>
</dbReference>
<evidence type="ECO:0000256" key="3">
    <source>
        <dbReference type="ARBA" id="ARBA00022723"/>
    </source>
</evidence>
<evidence type="ECO:0000256" key="10">
    <source>
        <dbReference type="SAM" id="SignalP"/>
    </source>
</evidence>
<dbReference type="PANTHER" id="PTHR43447">
    <property type="entry name" value="ALPHA-AMYLASE"/>
    <property type="match status" value="1"/>
</dbReference>
<feature type="signal peptide" evidence="10">
    <location>
        <begin position="1"/>
        <end position="18"/>
    </location>
</feature>
<keyword evidence="5" id="KW-0119">Carbohydrate metabolism</keyword>
<evidence type="ECO:0000256" key="5">
    <source>
        <dbReference type="ARBA" id="ARBA00023277"/>
    </source>
</evidence>
<dbReference type="GO" id="GO:0005975">
    <property type="term" value="P:carbohydrate metabolic process"/>
    <property type="evidence" value="ECO:0007669"/>
    <property type="project" value="InterPro"/>
</dbReference>
<dbReference type="Gene3D" id="2.60.40.1180">
    <property type="entry name" value="Golgi alpha-mannosidase II"/>
    <property type="match status" value="1"/>
</dbReference>
<reference evidence="12 13" key="1">
    <citation type="submission" date="2018-11" db="EMBL/GenBank/DDBJ databases">
        <title>Novel bacteria species description.</title>
        <authorList>
            <person name="Han J.-H."/>
        </authorList>
    </citation>
    <scope>NUCLEOTIDE SEQUENCE [LARGE SCALE GENOMIC DNA]</scope>
    <source>
        <strain evidence="12 13">KCTC23259</strain>
    </source>
</reference>
<dbReference type="NCBIfam" id="NF006970">
    <property type="entry name" value="PRK09441.1-3"/>
    <property type="match status" value="1"/>
</dbReference>
<dbReference type="GO" id="GO:0004556">
    <property type="term" value="F:alpha-amylase activity"/>
    <property type="evidence" value="ECO:0007669"/>
    <property type="project" value="UniProtKB-EC"/>
</dbReference>
<dbReference type="Pfam" id="PF00128">
    <property type="entry name" value="Alpha-amylase"/>
    <property type="match status" value="1"/>
</dbReference>
<dbReference type="Gene3D" id="3.20.20.80">
    <property type="entry name" value="Glycosidases"/>
    <property type="match status" value="1"/>
</dbReference>
<keyword evidence="4 12" id="KW-0378">Hydrolase</keyword>
<dbReference type="InterPro" id="IPR013776">
    <property type="entry name" value="A-amylase_thermo"/>
</dbReference>
<dbReference type="RefSeq" id="WP_255037292.1">
    <property type="nucleotide sequence ID" value="NZ_RJUF01000030.1"/>
</dbReference>
<evidence type="ECO:0000256" key="9">
    <source>
        <dbReference type="RuleBase" id="RU003615"/>
    </source>
</evidence>
<keyword evidence="13" id="KW-1185">Reference proteome</keyword>
<evidence type="ECO:0000259" key="11">
    <source>
        <dbReference type="SMART" id="SM00642"/>
    </source>
</evidence>
<dbReference type="Pfam" id="PF09154">
    <property type="entry name" value="Alpha-amy_C_pro"/>
    <property type="match status" value="1"/>
</dbReference>
<evidence type="ECO:0000256" key="8">
    <source>
        <dbReference type="PIRSR" id="PIRSR001021-2"/>
    </source>
</evidence>
<dbReference type="InterPro" id="IPR015237">
    <property type="entry name" value="Alpha-amylase_C_pro"/>
</dbReference>
<dbReference type="PRINTS" id="PR00110">
    <property type="entry name" value="ALPHAAMYLASE"/>
</dbReference>
<sequence length="461" mass="52297">MKKAAVLCLFLTVFISCSKSENVPSGSAPMDLNVVENTGGVMMQGFYWDVEPRGDWWNTLSTRIDAWKKIGVDRIWLPPASKGMSGGFSMGYDPMDYFDFGDFDQMGTLETRFGSKAELEKLISTAHGAGIQVIADIVLNHNSGGSLEYNPFRNKNTYTLFKPKSGRFFRTAKDFHPNDRHAKDAEALFFEEQDLCHDQLNVQKWFWKSDSSVAKYYKNTMKFDGWRFDYVKGFDPSVVKSWMDEVGGFGVLEAWDGNPDYLKTWVDKTGAKAFDFAAFYNMEQAFDGNNLKLLRDKSALFKLSPQNAVTFVTNHDTEKETNQSNRIGNAENKLLAYAYILTHPGYPCIFYLDYEVQLPKWKLDRLILINRTLAKGDASVIFADTEYYVAQRTGEGKSPGLVVAINNGSLSKKQDVFTSFKNTTLYDYSENTAKTISTDERGKATIETPSKSYTIWSLKKF</sequence>
<dbReference type="InterPro" id="IPR017853">
    <property type="entry name" value="GH"/>
</dbReference>
<comment type="caution">
    <text evidence="12">The sequence shown here is derived from an EMBL/GenBank/DDBJ whole genome shotgun (WGS) entry which is preliminary data.</text>
</comment>
<dbReference type="SUPFAM" id="SSF51445">
    <property type="entry name" value="(Trans)glycosidases"/>
    <property type="match status" value="1"/>
</dbReference>
<dbReference type="PROSITE" id="PS51257">
    <property type="entry name" value="PROKAR_LIPOPROTEIN"/>
    <property type="match status" value="1"/>
</dbReference>
<comment type="similarity">
    <text evidence="2 9">Belongs to the glycosyl hydrolase 13 family.</text>
</comment>
<dbReference type="EMBL" id="RJUF01000030">
    <property type="protein sequence ID" value="MCP9763512.1"/>
    <property type="molecule type" value="Genomic_DNA"/>
</dbReference>
<feature type="chain" id="PRO_5041920591" evidence="10">
    <location>
        <begin position="19"/>
        <end position="461"/>
    </location>
</feature>
<dbReference type="InterPro" id="IPR013780">
    <property type="entry name" value="Glyco_hydro_b"/>
</dbReference>
<dbReference type="Proteomes" id="UP001204144">
    <property type="component" value="Unassembled WGS sequence"/>
</dbReference>
<dbReference type="AlphaFoldDB" id="A0AAE3H2N5"/>
<proteinExistence type="inferred from homology"/>
<dbReference type="SMART" id="SM00642">
    <property type="entry name" value="Aamy"/>
    <property type="match status" value="1"/>
</dbReference>
<protein>
    <submittedName>
        <fullName evidence="12">Alpha-amylase</fullName>
        <ecNumber evidence="12">3.2.1.1</ecNumber>
    </submittedName>
</protein>
<gene>
    <name evidence="12" type="ORF">EGI31_11145</name>
</gene>
<keyword evidence="8" id="KW-0106">Calcium</keyword>
<dbReference type="EC" id="3.2.1.1" evidence="12"/>
<dbReference type="InterPro" id="IPR006046">
    <property type="entry name" value="Alpha_amylase"/>
</dbReference>
<organism evidence="12 13">
    <name type="scientific">Lacihabitans soyangensis</name>
    <dbReference type="NCBI Taxonomy" id="869394"/>
    <lineage>
        <taxon>Bacteria</taxon>
        <taxon>Pseudomonadati</taxon>
        <taxon>Bacteroidota</taxon>
        <taxon>Cytophagia</taxon>
        <taxon>Cytophagales</taxon>
        <taxon>Leadbetterellaceae</taxon>
        <taxon>Lacihabitans</taxon>
    </lineage>
</organism>
<keyword evidence="10" id="KW-0732">Signal</keyword>
<evidence type="ECO:0000256" key="7">
    <source>
        <dbReference type="PIRSR" id="PIRSR001021-1"/>
    </source>
</evidence>
<feature type="domain" description="Glycosyl hydrolase family 13 catalytic" evidence="11">
    <location>
        <begin position="40"/>
        <end position="375"/>
    </location>
</feature>
<dbReference type="GO" id="GO:0005509">
    <property type="term" value="F:calcium ion binding"/>
    <property type="evidence" value="ECO:0007669"/>
    <property type="project" value="InterPro"/>
</dbReference>
<evidence type="ECO:0000313" key="12">
    <source>
        <dbReference type="EMBL" id="MCP9763512.1"/>
    </source>
</evidence>
<name>A0AAE3H2N5_9BACT</name>
<feature type="active site" description="Proton donor" evidence="7">
    <location>
        <position position="253"/>
    </location>
</feature>
<comment type="cofactor">
    <cofactor evidence="1">
        <name>Ca(2+)</name>
        <dbReference type="ChEBI" id="CHEBI:29108"/>
    </cofactor>
</comment>
<evidence type="ECO:0000256" key="2">
    <source>
        <dbReference type="ARBA" id="ARBA00008061"/>
    </source>
</evidence>
<dbReference type="PIRSF" id="PIRSF001021">
    <property type="entry name" value="Alph-amls_thrmst"/>
    <property type="match status" value="1"/>
</dbReference>
<evidence type="ECO:0000256" key="4">
    <source>
        <dbReference type="ARBA" id="ARBA00022801"/>
    </source>
</evidence>
<evidence type="ECO:0000313" key="13">
    <source>
        <dbReference type="Proteomes" id="UP001204144"/>
    </source>
</evidence>
<accession>A0AAE3H2N5</accession>
<dbReference type="CDD" id="cd11314">
    <property type="entry name" value="AmyAc_arch_bac_plant_AmyA"/>
    <property type="match status" value="1"/>
</dbReference>